<organism evidence="2 3">
    <name type="scientific">Serendipita indica (strain DSM 11827)</name>
    <name type="common">Root endophyte fungus</name>
    <name type="synonym">Piriformospora indica</name>
    <dbReference type="NCBI Taxonomy" id="1109443"/>
    <lineage>
        <taxon>Eukaryota</taxon>
        <taxon>Fungi</taxon>
        <taxon>Dikarya</taxon>
        <taxon>Basidiomycota</taxon>
        <taxon>Agaricomycotina</taxon>
        <taxon>Agaricomycetes</taxon>
        <taxon>Sebacinales</taxon>
        <taxon>Serendipitaceae</taxon>
        <taxon>Serendipita</taxon>
    </lineage>
</organism>
<evidence type="ECO:0000313" key="2">
    <source>
        <dbReference type="EMBL" id="CCA70872.1"/>
    </source>
</evidence>
<feature type="region of interest" description="Disordered" evidence="1">
    <location>
        <begin position="54"/>
        <end position="99"/>
    </location>
</feature>
<evidence type="ECO:0000256" key="1">
    <source>
        <dbReference type="SAM" id="MobiDB-lite"/>
    </source>
</evidence>
<dbReference type="AlphaFoldDB" id="G4THS5"/>
<sequence length="500" mass="56330">MNTIKDLPVELLREIFELAIGESNELDPVHEPQGHRPHAYEFLHNENYTSRSFSSELDHAHLSSGPSSPPPMGATPISDKGPARGGSASKYSPSSSPTLRLSPTAFSPAISSDVPLSASFQVKLAITATCSHWRKIGLPHLFRNVTFTSLHQLQLLTGIVHASQRRYVPGPYTTPLLLERKGIGHGVLIQRIEAIIDLGKDQSDDLIYGSIMSELLKCCPKLRIYVNKNPRAGNSTPLPIINALGRSGGGGTRTSDYFPQLKQQEIASEQGNTSLEHLEWSGKEGILVGDLNLLLPRIPYLRRLVLGDVFLCFTRFSDTHLTLQISLLHLTSLRIDLTTPERAYIRYNHRWCIPTLQSLEALVGPAPWDSDLYGFLEHLPPLREFHLRVLTHTIMPPQIWHELFKRMKCSTIRVLTFNVSDMPVLPTDIELPNISQVFLEGRTPDFRAKSLYDRPESDRKEQLSEHFTALARRCVTLRCIRMLDDEFLLMYGRNVQSAQR</sequence>
<accession>G4THS5</accession>
<reference evidence="2 3" key="1">
    <citation type="journal article" date="2011" name="PLoS Pathog.">
        <title>Endophytic Life Strategies Decoded by Genome and Transcriptome Analyses of the Mutualistic Root Symbiont Piriformospora indica.</title>
        <authorList>
            <person name="Zuccaro A."/>
            <person name="Lahrmann U."/>
            <person name="Guldener U."/>
            <person name="Langen G."/>
            <person name="Pfiffi S."/>
            <person name="Biedenkopf D."/>
            <person name="Wong P."/>
            <person name="Samans B."/>
            <person name="Grimm C."/>
            <person name="Basiewicz M."/>
            <person name="Murat C."/>
            <person name="Martin F."/>
            <person name="Kogel K.H."/>
        </authorList>
    </citation>
    <scope>NUCLEOTIDE SEQUENCE [LARGE SCALE GENOMIC DNA]</scope>
    <source>
        <strain evidence="2 3">DSM 11827</strain>
    </source>
</reference>
<comment type="caution">
    <text evidence="2">The sequence shown here is derived from an EMBL/GenBank/DDBJ whole genome shotgun (WGS) entry which is preliminary data.</text>
</comment>
<dbReference type="Proteomes" id="UP000007148">
    <property type="component" value="Unassembled WGS sequence"/>
</dbReference>
<gene>
    <name evidence="2" type="ORF">PIIN_04808</name>
</gene>
<dbReference type="OrthoDB" id="3171058at2759"/>
<dbReference type="HOGENOM" id="CLU_545273_0_0_1"/>
<name>G4THS5_SERID</name>
<dbReference type="InParanoid" id="G4THS5"/>
<dbReference type="EMBL" id="CAFZ01000097">
    <property type="protein sequence ID" value="CCA70872.1"/>
    <property type="molecule type" value="Genomic_DNA"/>
</dbReference>
<feature type="compositionally biased region" description="Low complexity" evidence="1">
    <location>
        <begin position="87"/>
        <end position="99"/>
    </location>
</feature>
<evidence type="ECO:0000313" key="3">
    <source>
        <dbReference type="Proteomes" id="UP000007148"/>
    </source>
</evidence>
<keyword evidence="3" id="KW-1185">Reference proteome</keyword>
<proteinExistence type="predicted"/>
<protein>
    <submittedName>
        <fullName evidence="2">Uncharacterized protein</fullName>
    </submittedName>
</protein>